<keyword evidence="7" id="KW-1185">Reference proteome</keyword>
<feature type="domain" description="Major facilitator superfamily (MFS) profile" evidence="5">
    <location>
        <begin position="100"/>
        <end position="498"/>
    </location>
</feature>
<evidence type="ECO:0000313" key="7">
    <source>
        <dbReference type="Proteomes" id="UP001642406"/>
    </source>
</evidence>
<keyword evidence="4" id="KW-0472">Membrane</keyword>
<feature type="transmembrane region" description="Helical" evidence="4">
    <location>
        <begin position="100"/>
        <end position="121"/>
    </location>
</feature>
<keyword evidence="4" id="KW-1133">Transmembrane helix</keyword>
<feature type="transmembrane region" description="Helical" evidence="4">
    <location>
        <begin position="470"/>
        <end position="495"/>
    </location>
</feature>
<dbReference type="Gene3D" id="1.20.1250.20">
    <property type="entry name" value="MFS general substrate transporter like domains"/>
    <property type="match status" value="2"/>
</dbReference>
<protein>
    <recommendedName>
        <fullName evidence="5">Major facilitator superfamily (MFS) profile domain-containing protein</fullName>
    </recommendedName>
</protein>
<dbReference type="Pfam" id="PF07690">
    <property type="entry name" value="MFS_1"/>
    <property type="match status" value="1"/>
</dbReference>
<dbReference type="PANTHER" id="PTHR11360">
    <property type="entry name" value="MONOCARBOXYLATE TRANSPORTER"/>
    <property type="match status" value="1"/>
</dbReference>
<evidence type="ECO:0000256" key="1">
    <source>
        <dbReference type="ARBA" id="ARBA00004141"/>
    </source>
</evidence>
<dbReference type="InterPro" id="IPR011701">
    <property type="entry name" value="MFS"/>
</dbReference>
<dbReference type="PANTHER" id="PTHR11360:SF252">
    <property type="entry name" value="MAJOR FACILITATOR SUPERFAMILY (MFS) PROFILE DOMAIN-CONTAINING PROTEIN-RELATED"/>
    <property type="match status" value="1"/>
</dbReference>
<dbReference type="EMBL" id="CAWUHC010000035">
    <property type="protein sequence ID" value="CAK7221648.1"/>
    <property type="molecule type" value="Genomic_DNA"/>
</dbReference>
<evidence type="ECO:0000256" key="4">
    <source>
        <dbReference type="SAM" id="Phobius"/>
    </source>
</evidence>
<sequence>MSISNAPVTNVDSSLAAINEKSLNEKDLNEKSAVDASPEVSETETQPLGHAPSHSASHSPRLEAVDVTHPDIVPVDAVPPEDAAPLTTGPAPPPDGGFQAWLQVAAAFLLYWNSLGLLNGFGAYQTYYGQHLLSNESASAISWIGSVQVFLLMAGGFFFGPLFDLGYARAMLIVGTFLLVFGFMMTSLATRYYEVLLAQGFCVGIGTGCLYIPAITLVPSYFSSKRALAMGVASIGSSLGAALYPLIFEKLQPRIGFPWTMRAIGFIALLLCSAATAVAKPRLKRPSATSSSIMSGGRGFQRLRRLSRDAQLLDVRYLVQCVAIFFSNLGFFQPLYYLQSYAESHGTPASLAQYLLVILNLTAIPGRLAPSMIADRYGVVATFCVICAITAAVDYYWIAVQNQAGNLAFAVLYGFFSSSVVTLAPVVLSSITADLSTLGTRLGCVAVLKGISSLIGPPIAGAILDDSGSYLGVQLFTAVAMTLTATFSFVMYMIVRRMKQSSWV</sequence>
<feature type="transmembrane region" description="Helical" evidence="4">
    <location>
        <begin position="410"/>
        <end position="431"/>
    </location>
</feature>
<feature type="compositionally biased region" description="Low complexity" evidence="3">
    <location>
        <begin position="50"/>
        <end position="59"/>
    </location>
</feature>
<name>A0ABP0BPY0_9PEZI</name>
<feature type="compositionally biased region" description="Basic and acidic residues" evidence="3">
    <location>
        <begin position="22"/>
        <end position="33"/>
    </location>
</feature>
<dbReference type="SUPFAM" id="SSF103473">
    <property type="entry name" value="MFS general substrate transporter"/>
    <property type="match status" value="1"/>
</dbReference>
<feature type="transmembrane region" description="Helical" evidence="4">
    <location>
        <begin position="227"/>
        <end position="247"/>
    </location>
</feature>
<comment type="similarity">
    <text evidence="2">Belongs to the major facilitator superfamily. Monocarboxylate porter (TC 2.A.1.13) family.</text>
</comment>
<feature type="transmembrane region" description="Helical" evidence="4">
    <location>
        <begin position="377"/>
        <end position="398"/>
    </location>
</feature>
<evidence type="ECO:0000256" key="2">
    <source>
        <dbReference type="ARBA" id="ARBA00006727"/>
    </source>
</evidence>
<comment type="subcellular location">
    <subcellularLocation>
        <location evidence="1">Membrane</location>
        <topology evidence="1">Multi-pass membrane protein</topology>
    </subcellularLocation>
</comment>
<feature type="transmembrane region" description="Helical" evidence="4">
    <location>
        <begin position="443"/>
        <end position="464"/>
    </location>
</feature>
<dbReference type="InterPro" id="IPR050327">
    <property type="entry name" value="Proton-linked_MCT"/>
</dbReference>
<accession>A0ABP0BPY0</accession>
<proteinExistence type="inferred from homology"/>
<keyword evidence="4" id="KW-0812">Transmembrane</keyword>
<dbReference type="Proteomes" id="UP001642406">
    <property type="component" value="Unassembled WGS sequence"/>
</dbReference>
<reference evidence="6 7" key="1">
    <citation type="submission" date="2024-01" db="EMBL/GenBank/DDBJ databases">
        <authorList>
            <person name="Allen C."/>
            <person name="Tagirdzhanova G."/>
        </authorList>
    </citation>
    <scope>NUCLEOTIDE SEQUENCE [LARGE SCALE GENOMIC DNA]</scope>
</reference>
<feature type="transmembrane region" description="Helical" evidence="4">
    <location>
        <begin position="259"/>
        <end position="279"/>
    </location>
</feature>
<feature type="transmembrane region" description="Helical" evidence="4">
    <location>
        <begin position="141"/>
        <end position="163"/>
    </location>
</feature>
<feature type="transmembrane region" description="Helical" evidence="4">
    <location>
        <begin position="195"/>
        <end position="215"/>
    </location>
</feature>
<feature type="region of interest" description="Disordered" evidence="3">
    <location>
        <begin position="22"/>
        <end position="59"/>
    </location>
</feature>
<dbReference type="PROSITE" id="PS50850">
    <property type="entry name" value="MFS"/>
    <property type="match status" value="1"/>
</dbReference>
<comment type="caution">
    <text evidence="6">The sequence shown here is derived from an EMBL/GenBank/DDBJ whole genome shotgun (WGS) entry which is preliminary data.</text>
</comment>
<dbReference type="CDD" id="cd17352">
    <property type="entry name" value="MFS_MCT_SLC16"/>
    <property type="match status" value="1"/>
</dbReference>
<evidence type="ECO:0000259" key="5">
    <source>
        <dbReference type="PROSITE" id="PS50850"/>
    </source>
</evidence>
<organism evidence="6 7">
    <name type="scientific">Sporothrix bragantina</name>
    <dbReference type="NCBI Taxonomy" id="671064"/>
    <lineage>
        <taxon>Eukaryota</taxon>
        <taxon>Fungi</taxon>
        <taxon>Dikarya</taxon>
        <taxon>Ascomycota</taxon>
        <taxon>Pezizomycotina</taxon>
        <taxon>Sordariomycetes</taxon>
        <taxon>Sordariomycetidae</taxon>
        <taxon>Ophiostomatales</taxon>
        <taxon>Ophiostomataceae</taxon>
        <taxon>Sporothrix</taxon>
    </lineage>
</organism>
<feature type="transmembrane region" description="Helical" evidence="4">
    <location>
        <begin position="170"/>
        <end position="189"/>
    </location>
</feature>
<gene>
    <name evidence="6" type="ORF">SBRCBS47491_004600</name>
</gene>
<dbReference type="InterPro" id="IPR020846">
    <property type="entry name" value="MFS_dom"/>
</dbReference>
<dbReference type="InterPro" id="IPR036259">
    <property type="entry name" value="MFS_trans_sf"/>
</dbReference>
<evidence type="ECO:0000256" key="3">
    <source>
        <dbReference type="SAM" id="MobiDB-lite"/>
    </source>
</evidence>
<feature type="transmembrane region" description="Helical" evidence="4">
    <location>
        <begin position="351"/>
        <end position="370"/>
    </location>
</feature>
<evidence type="ECO:0000313" key="6">
    <source>
        <dbReference type="EMBL" id="CAK7221648.1"/>
    </source>
</evidence>
<feature type="transmembrane region" description="Helical" evidence="4">
    <location>
        <begin position="312"/>
        <end position="331"/>
    </location>
</feature>